<protein>
    <submittedName>
        <fullName evidence="2">Uncharacterized protein</fullName>
    </submittedName>
</protein>
<feature type="signal peptide" evidence="1">
    <location>
        <begin position="1"/>
        <end position="27"/>
    </location>
</feature>
<evidence type="ECO:0000313" key="2">
    <source>
        <dbReference type="EMBL" id="XBH06194.1"/>
    </source>
</evidence>
<evidence type="ECO:0000256" key="1">
    <source>
        <dbReference type="SAM" id="SignalP"/>
    </source>
</evidence>
<dbReference type="RefSeq" id="WP_406699044.1">
    <property type="nucleotide sequence ID" value="NZ_CP155447.1"/>
</dbReference>
<dbReference type="AlphaFoldDB" id="A0AAU7CLM9"/>
<accession>A0AAU7CLM9</accession>
<reference evidence="2" key="1">
    <citation type="submission" date="2024-05" db="EMBL/GenBank/DDBJ databases">
        <title>Planctomycetes of the genus Singulisphaera possess chitinolytic capabilities.</title>
        <authorList>
            <person name="Ivanova A."/>
        </authorList>
    </citation>
    <scope>NUCLEOTIDE SEQUENCE</scope>
    <source>
        <strain evidence="2">Ch08T</strain>
    </source>
</reference>
<keyword evidence="1" id="KW-0732">Signal</keyword>
<feature type="chain" id="PRO_5043817639" evidence="1">
    <location>
        <begin position="28"/>
        <end position="153"/>
    </location>
</feature>
<gene>
    <name evidence="2" type="ORF">V5E97_09205</name>
</gene>
<organism evidence="2">
    <name type="scientific">Singulisphaera sp. Ch08</name>
    <dbReference type="NCBI Taxonomy" id="3120278"/>
    <lineage>
        <taxon>Bacteria</taxon>
        <taxon>Pseudomonadati</taxon>
        <taxon>Planctomycetota</taxon>
        <taxon>Planctomycetia</taxon>
        <taxon>Isosphaerales</taxon>
        <taxon>Isosphaeraceae</taxon>
        <taxon>Singulisphaera</taxon>
    </lineage>
</organism>
<name>A0AAU7CLM9_9BACT</name>
<dbReference type="EMBL" id="CP155447">
    <property type="protein sequence ID" value="XBH06194.1"/>
    <property type="molecule type" value="Genomic_DNA"/>
</dbReference>
<proteinExistence type="predicted"/>
<sequence length="153" mass="16886">MTVSRKVLSLAVLVGGWSILSPTFAEARTRPNAKNQALRAMVRARQTQDLSPDLGFGSVPLPLNQRQVNQFLNNYFRNPNPPISASLRANPFSAEANSRRAFALEVFRQRALLKVSSVAGGVFFTPPVGTPYFPLAANNFLNRLPIFRVLGIF</sequence>